<protein>
    <submittedName>
        <fullName evidence="2">Uncharacterized protein</fullName>
    </submittedName>
</protein>
<keyword evidence="1" id="KW-0472">Membrane</keyword>
<proteinExistence type="predicted"/>
<reference evidence="2" key="1">
    <citation type="journal article" date="2015" name="Nature">
        <title>Complex archaea that bridge the gap between prokaryotes and eukaryotes.</title>
        <authorList>
            <person name="Spang A."/>
            <person name="Saw J.H."/>
            <person name="Jorgensen S.L."/>
            <person name="Zaremba-Niedzwiedzka K."/>
            <person name="Martijn J."/>
            <person name="Lind A.E."/>
            <person name="van Eijk R."/>
            <person name="Schleper C."/>
            <person name="Guy L."/>
            <person name="Ettema T.J."/>
        </authorList>
    </citation>
    <scope>NUCLEOTIDE SEQUENCE</scope>
</reference>
<dbReference type="EMBL" id="LAZR01018496">
    <property type="protein sequence ID" value="KKL96191.1"/>
    <property type="molecule type" value="Genomic_DNA"/>
</dbReference>
<sequence>MLSFLLLAIPLAVAASYRQSTTWTMNDITTNTTNCTSLNQIGYGYSKSLGYVTYTNSTSSGTGMNEGSGKAFGLSVYLQYGDTSSSLTNTSNVYVTSIDATSLSAKYVGICFNVSSLNVSASDAVDIDSLILTYSGGGAIDDDTLEGLPMIGSDTGSFLKNLAPGVGAFILIIGIFAAIAAIIYAIVGVVQRKITV</sequence>
<name>A0A0F9GZQ6_9ZZZZ</name>
<organism evidence="2">
    <name type="scientific">marine sediment metagenome</name>
    <dbReference type="NCBI Taxonomy" id="412755"/>
    <lineage>
        <taxon>unclassified sequences</taxon>
        <taxon>metagenomes</taxon>
        <taxon>ecological metagenomes</taxon>
    </lineage>
</organism>
<feature type="transmembrane region" description="Helical" evidence="1">
    <location>
        <begin position="166"/>
        <end position="190"/>
    </location>
</feature>
<evidence type="ECO:0000313" key="2">
    <source>
        <dbReference type="EMBL" id="KKL96191.1"/>
    </source>
</evidence>
<keyword evidence="1" id="KW-0812">Transmembrane</keyword>
<dbReference type="AlphaFoldDB" id="A0A0F9GZQ6"/>
<evidence type="ECO:0000256" key="1">
    <source>
        <dbReference type="SAM" id="Phobius"/>
    </source>
</evidence>
<accession>A0A0F9GZQ6</accession>
<keyword evidence="1" id="KW-1133">Transmembrane helix</keyword>
<gene>
    <name evidence="2" type="ORF">LCGC14_1846930</name>
</gene>
<comment type="caution">
    <text evidence="2">The sequence shown here is derived from an EMBL/GenBank/DDBJ whole genome shotgun (WGS) entry which is preliminary data.</text>
</comment>